<evidence type="ECO:0000259" key="1">
    <source>
        <dbReference type="Pfam" id="PF18922"/>
    </source>
</evidence>
<dbReference type="InterPro" id="IPR043729">
    <property type="entry name" value="DUF5672"/>
</dbReference>
<dbReference type="Pfam" id="PF18922">
    <property type="entry name" value="DUF5672"/>
    <property type="match status" value="1"/>
</dbReference>
<name>A0A1T2CGK3_SOVGS</name>
<sequence length="313" mass="36086">MPAQLREKLNLPGVTLVTVSSINVPDTIDALMYSLRGINFGAVKLVTHETPRFLPAQIEYCQCPKISSLDEYSHYILYHLKDHVDTEYCLVIQQNGFVLNPHLWQDQFLEYDYIGAPWPPQMELPDSQGRCVRVGNGGFSLRSKKLLSLPSDLGLPFEMKDGLLNEDMLLCASFNTTLEQHGVRFAPVDVARWFSHEHPPKETEAIKPFGFHDYFGENRFYPRFPSVMTSPLVHLDHLDEFDFYDLIKNNSDLTKIEIEELFSRITIQLNHLVTEREQLVTEQKQLAAERDAILNSNSWKLARIIASMKFWAK</sequence>
<feature type="domain" description="DUF5672" evidence="1">
    <location>
        <begin position="66"/>
        <end position="212"/>
    </location>
</feature>
<comment type="caution">
    <text evidence="2">The sequence shown here is derived from an EMBL/GenBank/DDBJ whole genome shotgun (WGS) entry which is preliminary data.</text>
</comment>
<dbReference type="AlphaFoldDB" id="A0A1T2CGK3"/>
<reference evidence="2 3" key="1">
    <citation type="submission" date="2016-11" db="EMBL/GenBank/DDBJ databases">
        <title>Mixed transmission modes and dynamic genome evolution in an obligate animal-bacterial symbiosis.</title>
        <authorList>
            <person name="Russell S.L."/>
            <person name="Corbett-Detig R.B."/>
            <person name="Cavanaugh C.M."/>
        </authorList>
    </citation>
    <scope>NUCLEOTIDE SEQUENCE [LARGE SCALE GENOMIC DNA]</scope>
    <source>
        <strain evidence="2">MA-KB16</strain>
    </source>
</reference>
<gene>
    <name evidence="2" type="ORF">BOV88_12750</name>
</gene>
<dbReference type="RefSeq" id="WP_078459136.1">
    <property type="nucleotide sequence ID" value="NZ_MPNX01000029.1"/>
</dbReference>
<evidence type="ECO:0000313" key="2">
    <source>
        <dbReference type="EMBL" id="OOY33912.1"/>
    </source>
</evidence>
<proteinExistence type="predicted"/>
<evidence type="ECO:0000313" key="3">
    <source>
        <dbReference type="Proteomes" id="UP000190962"/>
    </source>
</evidence>
<protein>
    <recommendedName>
        <fullName evidence="1">DUF5672 domain-containing protein</fullName>
    </recommendedName>
</protein>
<accession>A0A1T2CGK3</accession>
<dbReference type="EMBL" id="MPNX01000029">
    <property type="protein sequence ID" value="OOY33912.1"/>
    <property type="molecule type" value="Genomic_DNA"/>
</dbReference>
<dbReference type="Proteomes" id="UP000190962">
    <property type="component" value="Unassembled WGS sequence"/>
</dbReference>
<organism evidence="2 3">
    <name type="scientific">Solemya velum gill symbiont</name>
    <dbReference type="NCBI Taxonomy" id="2340"/>
    <lineage>
        <taxon>Bacteria</taxon>
        <taxon>Pseudomonadati</taxon>
        <taxon>Pseudomonadota</taxon>
        <taxon>Gammaproteobacteria</taxon>
        <taxon>sulfur-oxidizing symbionts</taxon>
    </lineage>
</organism>